<keyword evidence="2" id="KW-1185">Reference proteome</keyword>
<evidence type="ECO:0000313" key="1">
    <source>
        <dbReference type="EMBL" id="BBI33460.1"/>
    </source>
</evidence>
<dbReference type="RefSeq" id="WP_130609207.1">
    <property type="nucleotide sequence ID" value="NZ_AP019400.1"/>
</dbReference>
<evidence type="ECO:0000313" key="2">
    <source>
        <dbReference type="Proteomes" id="UP000289856"/>
    </source>
</evidence>
<name>A0A3T1D5T2_9BACL</name>
<accession>A0A3T1D5T2</accession>
<proteinExistence type="predicted"/>
<sequence length="104" mass="12267">MAKRDSKPKINKLEDKYVISPSQYEEGRTELTDDQRVKVDQLSQLITGYYDNFFTLAGSYTPRSYLDIIRSQLDLRVKDNMMEPHERLEALRILEELRRALGIE</sequence>
<dbReference type="KEGG" id="cohn:KCTCHS21_28590"/>
<gene>
    <name evidence="1" type="ORF">KCTCHS21_28590</name>
</gene>
<reference evidence="1 2" key="1">
    <citation type="submission" date="2019-01" db="EMBL/GenBank/DDBJ databases">
        <title>Complete genome sequence of Cohnella hallensis HS21 isolated from Korean fir (Abies koreana) rhizospheric soil.</title>
        <authorList>
            <person name="Jiang L."/>
            <person name="Kang S.W."/>
            <person name="Kim S."/>
            <person name="Jung J."/>
            <person name="Kim C.Y."/>
            <person name="Kim D.H."/>
            <person name="Kim S.W."/>
            <person name="Lee J."/>
        </authorList>
    </citation>
    <scope>NUCLEOTIDE SEQUENCE [LARGE SCALE GENOMIC DNA]</scope>
    <source>
        <strain evidence="1 2">HS21</strain>
    </source>
</reference>
<protein>
    <submittedName>
        <fullName evidence="1">Uncharacterized protein</fullName>
    </submittedName>
</protein>
<organism evidence="1 2">
    <name type="scientific">Cohnella abietis</name>
    <dbReference type="NCBI Taxonomy" id="2507935"/>
    <lineage>
        <taxon>Bacteria</taxon>
        <taxon>Bacillati</taxon>
        <taxon>Bacillota</taxon>
        <taxon>Bacilli</taxon>
        <taxon>Bacillales</taxon>
        <taxon>Paenibacillaceae</taxon>
        <taxon>Cohnella</taxon>
    </lineage>
</organism>
<dbReference type="EMBL" id="AP019400">
    <property type="protein sequence ID" value="BBI33460.1"/>
    <property type="molecule type" value="Genomic_DNA"/>
</dbReference>
<dbReference type="Proteomes" id="UP000289856">
    <property type="component" value="Chromosome"/>
</dbReference>
<dbReference type="AlphaFoldDB" id="A0A3T1D5T2"/>